<sequence>MSVVALPAVRIAAVLAALGARFAGLLTMLIPIAGVSDLGIVTVAEPELQLPPVWAFVTANFFVVATDVMTIATPL</sequence>
<keyword evidence="1" id="KW-0812">Transmembrane</keyword>
<reference evidence="2" key="1">
    <citation type="submission" date="2020-05" db="EMBL/GenBank/DDBJ databases">
        <authorList>
            <person name="Chiriac C."/>
            <person name="Salcher M."/>
            <person name="Ghai R."/>
            <person name="Kavagutti S V."/>
        </authorList>
    </citation>
    <scope>NUCLEOTIDE SEQUENCE</scope>
</reference>
<protein>
    <submittedName>
        <fullName evidence="2">Unannotated protein</fullName>
    </submittedName>
</protein>
<proteinExistence type="predicted"/>
<dbReference type="AlphaFoldDB" id="A0A6J6PJK7"/>
<evidence type="ECO:0000256" key="1">
    <source>
        <dbReference type="SAM" id="Phobius"/>
    </source>
</evidence>
<feature type="transmembrane region" description="Helical" evidence="1">
    <location>
        <begin position="53"/>
        <end position="72"/>
    </location>
</feature>
<accession>A0A6J6PJK7</accession>
<gene>
    <name evidence="2" type="ORF">UFOPK2593_00400</name>
</gene>
<keyword evidence="1" id="KW-1133">Transmembrane helix</keyword>
<feature type="transmembrane region" description="Helical" evidence="1">
    <location>
        <begin position="12"/>
        <end position="33"/>
    </location>
</feature>
<keyword evidence="1" id="KW-0472">Membrane</keyword>
<organism evidence="2">
    <name type="scientific">freshwater metagenome</name>
    <dbReference type="NCBI Taxonomy" id="449393"/>
    <lineage>
        <taxon>unclassified sequences</taxon>
        <taxon>metagenomes</taxon>
        <taxon>ecological metagenomes</taxon>
    </lineage>
</organism>
<evidence type="ECO:0000313" key="2">
    <source>
        <dbReference type="EMBL" id="CAB4697023.1"/>
    </source>
</evidence>
<name>A0A6J6PJK7_9ZZZZ</name>
<dbReference type="EMBL" id="CAEZXW010000014">
    <property type="protein sequence ID" value="CAB4697023.1"/>
    <property type="molecule type" value="Genomic_DNA"/>
</dbReference>